<dbReference type="InterPro" id="IPR046336">
    <property type="entry name" value="Lon_prtase_N_sf"/>
</dbReference>
<feature type="domain" description="Lon N-terminal" evidence="1">
    <location>
        <begin position="10"/>
        <end position="203"/>
    </location>
</feature>
<protein>
    <submittedName>
        <fullName evidence="2">LON peptidase substrate-binding domain-containing protein</fullName>
    </submittedName>
</protein>
<dbReference type="InterPro" id="IPR003111">
    <property type="entry name" value="Lon_prtase_N"/>
</dbReference>
<dbReference type="PROSITE" id="PS51787">
    <property type="entry name" value="LON_N"/>
    <property type="match status" value="1"/>
</dbReference>
<dbReference type="Gene3D" id="1.20.58.1480">
    <property type="match status" value="1"/>
</dbReference>
<dbReference type="Gene3D" id="2.30.130.40">
    <property type="entry name" value="LON domain-like"/>
    <property type="match status" value="1"/>
</dbReference>
<dbReference type="InterPro" id="IPR015947">
    <property type="entry name" value="PUA-like_sf"/>
</dbReference>
<dbReference type="EMBL" id="JAENIK010000012">
    <property type="protein sequence ID" value="MBK1817265.1"/>
    <property type="molecule type" value="Genomic_DNA"/>
</dbReference>
<dbReference type="RefSeq" id="WP_200352210.1">
    <property type="nucleotide sequence ID" value="NZ_BAABHZ010000001.1"/>
</dbReference>
<dbReference type="PANTHER" id="PTHR46732">
    <property type="entry name" value="ATP-DEPENDENT PROTEASE LA (LON) DOMAIN PROTEIN"/>
    <property type="match status" value="1"/>
</dbReference>
<keyword evidence="3" id="KW-1185">Reference proteome</keyword>
<reference evidence="2" key="1">
    <citation type="submission" date="2021-01" db="EMBL/GenBank/DDBJ databases">
        <title>Modified the classification status of verrucomicrobia.</title>
        <authorList>
            <person name="Feng X."/>
        </authorList>
    </citation>
    <scope>NUCLEOTIDE SEQUENCE</scope>
    <source>
        <strain evidence="2">JCM 18052</strain>
    </source>
</reference>
<dbReference type="Proteomes" id="UP000600139">
    <property type="component" value="Unassembled WGS sequence"/>
</dbReference>
<dbReference type="AlphaFoldDB" id="A0A934VCL2"/>
<evidence type="ECO:0000313" key="2">
    <source>
        <dbReference type="EMBL" id="MBK1817265.1"/>
    </source>
</evidence>
<dbReference type="Pfam" id="PF02190">
    <property type="entry name" value="LON_substr_bdg"/>
    <property type="match status" value="1"/>
</dbReference>
<evidence type="ECO:0000313" key="3">
    <source>
        <dbReference type="Proteomes" id="UP000600139"/>
    </source>
</evidence>
<evidence type="ECO:0000259" key="1">
    <source>
        <dbReference type="PROSITE" id="PS51787"/>
    </source>
</evidence>
<name>A0A934VCL2_9BACT</name>
<dbReference type="PANTHER" id="PTHR46732:SF8">
    <property type="entry name" value="ATP-DEPENDENT PROTEASE LA (LON) DOMAIN PROTEIN"/>
    <property type="match status" value="1"/>
</dbReference>
<accession>A0A934VCL2</accession>
<proteinExistence type="predicted"/>
<dbReference type="SUPFAM" id="SSF88697">
    <property type="entry name" value="PUA domain-like"/>
    <property type="match status" value="1"/>
</dbReference>
<gene>
    <name evidence="2" type="ORF">JIN84_16715</name>
</gene>
<organism evidence="2 3">
    <name type="scientific">Luteolibacter yonseiensis</name>
    <dbReference type="NCBI Taxonomy" id="1144680"/>
    <lineage>
        <taxon>Bacteria</taxon>
        <taxon>Pseudomonadati</taxon>
        <taxon>Verrucomicrobiota</taxon>
        <taxon>Verrucomicrobiia</taxon>
        <taxon>Verrucomicrobiales</taxon>
        <taxon>Verrucomicrobiaceae</taxon>
        <taxon>Luteolibacter</taxon>
    </lineage>
</organism>
<comment type="caution">
    <text evidence="2">The sequence shown here is derived from an EMBL/GenBank/DDBJ whole genome shotgun (WGS) entry which is preliminary data.</text>
</comment>
<dbReference type="SMART" id="SM00464">
    <property type="entry name" value="LON"/>
    <property type="match status" value="1"/>
</dbReference>
<sequence length="208" mass="23249">MASIHLPERCGVMLLPDCTLFPHGGLPLYIFEPRYRRMLEEALEGDCFFAIGRLLGEETGSPGDYVAPVGTIGLVRASREQDDGTSQLLIHGVMRVRFTEWHQERSYPYASIEPVISVFTPENQSTAAMKTLRGAVEDAVRALPQHVQDGVFALLDRADDPGLMTDIICQQFIHEANLRQELLEMDSVGDRIPMICEYLRNASLVAED</sequence>